<dbReference type="AlphaFoldDB" id="A0A6C0JII7"/>
<sequence length="223" mass="25364">MPQYINGDVTSTRSLFGADNVNNSEQLDAIKDYYRFQILYTKVLKSLNTLIASYTSADMNTLIEDINTNNYLIQQIDNTPYYYNDDVTTISGFDYDPNLFNDYKTSFKFVLTGLNSAIAQYRTNLELTDTNANLLIDSNILNGTDKTLITRYIIQKNTEGIPFDANSVLDLDFDIKIWYSVYLTRHGAPPDGVFDTEKLSIIVSELISDGIITIDEFISDRLN</sequence>
<reference evidence="1" key="1">
    <citation type="journal article" date="2020" name="Nature">
        <title>Giant virus diversity and host interactions through global metagenomics.</title>
        <authorList>
            <person name="Schulz F."/>
            <person name="Roux S."/>
            <person name="Paez-Espino D."/>
            <person name="Jungbluth S."/>
            <person name="Walsh D.A."/>
            <person name="Denef V.J."/>
            <person name="McMahon K.D."/>
            <person name="Konstantinidis K.T."/>
            <person name="Eloe-Fadrosh E.A."/>
            <person name="Kyrpides N.C."/>
            <person name="Woyke T."/>
        </authorList>
    </citation>
    <scope>NUCLEOTIDE SEQUENCE</scope>
    <source>
        <strain evidence="1">GVMAG-M-3300027736-24</strain>
    </source>
</reference>
<name>A0A6C0JII7_9ZZZZ</name>
<organism evidence="1">
    <name type="scientific">viral metagenome</name>
    <dbReference type="NCBI Taxonomy" id="1070528"/>
    <lineage>
        <taxon>unclassified sequences</taxon>
        <taxon>metagenomes</taxon>
        <taxon>organismal metagenomes</taxon>
    </lineage>
</organism>
<proteinExistence type="predicted"/>
<protein>
    <submittedName>
        <fullName evidence="1">Uncharacterized protein</fullName>
    </submittedName>
</protein>
<dbReference type="EMBL" id="MN740417">
    <property type="protein sequence ID" value="QHU05492.1"/>
    <property type="molecule type" value="Genomic_DNA"/>
</dbReference>
<evidence type="ECO:0000313" key="1">
    <source>
        <dbReference type="EMBL" id="QHU05492.1"/>
    </source>
</evidence>
<accession>A0A6C0JII7</accession>